<dbReference type="InterPro" id="IPR041266">
    <property type="entry name" value="EDS1_EP"/>
</dbReference>
<keyword evidence="4" id="KW-0611">Plant defense</keyword>
<keyword evidence="3" id="KW-0963">Cytoplasm</keyword>
<dbReference type="EMBL" id="JACMSC010000002">
    <property type="protein sequence ID" value="KAG6532859.1"/>
    <property type="molecule type" value="Genomic_DNA"/>
</dbReference>
<comment type="caution">
    <text evidence="8">The sequence shown here is derived from an EMBL/GenBank/DDBJ whole genome shotgun (WGS) entry which is preliminary data.</text>
</comment>
<keyword evidence="5" id="KW-0539">Nucleus</keyword>
<evidence type="ECO:0000313" key="8">
    <source>
        <dbReference type="EMBL" id="KAG6532859.1"/>
    </source>
</evidence>
<name>A0A8J5LSG7_ZINOF</name>
<evidence type="ECO:0000256" key="1">
    <source>
        <dbReference type="ARBA" id="ARBA00004123"/>
    </source>
</evidence>
<dbReference type="CDD" id="cd00519">
    <property type="entry name" value="Lipase_3"/>
    <property type="match status" value="1"/>
</dbReference>
<dbReference type="InterPro" id="IPR044214">
    <property type="entry name" value="EDS1-like"/>
</dbReference>
<evidence type="ECO:0008006" key="10">
    <source>
        <dbReference type="Google" id="ProtNLM"/>
    </source>
</evidence>
<dbReference type="PANTHER" id="PTHR47090">
    <property type="entry name" value="PROTEIN EDS1-RELATED"/>
    <property type="match status" value="1"/>
</dbReference>
<dbReference type="Pfam" id="PF18117">
    <property type="entry name" value="EDS1_EP"/>
    <property type="match status" value="1"/>
</dbReference>
<dbReference type="InterPro" id="IPR002921">
    <property type="entry name" value="Fungal_lipase-type"/>
</dbReference>
<evidence type="ECO:0000256" key="3">
    <source>
        <dbReference type="ARBA" id="ARBA00022490"/>
    </source>
</evidence>
<dbReference type="GO" id="GO:0005737">
    <property type="term" value="C:cytoplasm"/>
    <property type="evidence" value="ECO:0007669"/>
    <property type="project" value="UniProtKB-SubCell"/>
</dbReference>
<protein>
    <recommendedName>
        <fullName evidence="10">Enhanced disease susceptibility 1</fullName>
    </recommendedName>
</protein>
<evidence type="ECO:0000256" key="5">
    <source>
        <dbReference type="ARBA" id="ARBA00023242"/>
    </source>
</evidence>
<dbReference type="OrthoDB" id="426718at2759"/>
<organism evidence="8 9">
    <name type="scientific">Zingiber officinale</name>
    <name type="common">Ginger</name>
    <name type="synonym">Amomum zingiber</name>
    <dbReference type="NCBI Taxonomy" id="94328"/>
    <lineage>
        <taxon>Eukaryota</taxon>
        <taxon>Viridiplantae</taxon>
        <taxon>Streptophyta</taxon>
        <taxon>Embryophyta</taxon>
        <taxon>Tracheophyta</taxon>
        <taxon>Spermatophyta</taxon>
        <taxon>Magnoliopsida</taxon>
        <taxon>Liliopsida</taxon>
        <taxon>Zingiberales</taxon>
        <taxon>Zingiberaceae</taxon>
        <taxon>Zingiber</taxon>
    </lineage>
</organism>
<dbReference type="GO" id="GO:0006952">
    <property type="term" value="P:defense response"/>
    <property type="evidence" value="ECO:0007669"/>
    <property type="project" value="UniProtKB-KW"/>
</dbReference>
<feature type="domain" description="EDS1 EP" evidence="7">
    <location>
        <begin position="422"/>
        <end position="618"/>
    </location>
</feature>
<dbReference type="PANTHER" id="PTHR47090:SF2">
    <property type="entry name" value="PROTEIN EDS1-RELATED"/>
    <property type="match status" value="1"/>
</dbReference>
<dbReference type="Pfam" id="PF01764">
    <property type="entry name" value="Lipase_3"/>
    <property type="match status" value="1"/>
</dbReference>
<evidence type="ECO:0000313" key="9">
    <source>
        <dbReference type="Proteomes" id="UP000734854"/>
    </source>
</evidence>
<feature type="domain" description="Fungal lipase-type" evidence="6">
    <location>
        <begin position="85"/>
        <end position="205"/>
    </location>
</feature>
<evidence type="ECO:0000256" key="2">
    <source>
        <dbReference type="ARBA" id="ARBA00004496"/>
    </source>
</evidence>
<gene>
    <name evidence="8" type="ORF">ZIOFF_006717</name>
</gene>
<keyword evidence="9" id="KW-1185">Reference proteome</keyword>
<accession>A0A8J5LSG7</accession>
<dbReference type="GO" id="GO:0006629">
    <property type="term" value="P:lipid metabolic process"/>
    <property type="evidence" value="ECO:0007669"/>
    <property type="project" value="InterPro"/>
</dbReference>
<dbReference type="GO" id="GO:0005634">
    <property type="term" value="C:nucleus"/>
    <property type="evidence" value="ECO:0007669"/>
    <property type="project" value="UniProtKB-SubCell"/>
</dbReference>
<dbReference type="Proteomes" id="UP000734854">
    <property type="component" value="Unassembled WGS sequence"/>
</dbReference>
<proteinExistence type="predicted"/>
<dbReference type="AlphaFoldDB" id="A0A8J5LSG7"/>
<evidence type="ECO:0000259" key="7">
    <source>
        <dbReference type="Pfam" id="PF18117"/>
    </source>
</evidence>
<reference evidence="8 9" key="1">
    <citation type="submission" date="2020-08" db="EMBL/GenBank/DDBJ databases">
        <title>Plant Genome Project.</title>
        <authorList>
            <person name="Zhang R.-G."/>
        </authorList>
    </citation>
    <scope>NUCLEOTIDE SEQUENCE [LARGE SCALE GENOMIC DNA]</scope>
    <source>
        <tissue evidence="8">Rhizome</tissue>
    </source>
</reference>
<evidence type="ECO:0000259" key="6">
    <source>
        <dbReference type="Pfam" id="PF01764"/>
    </source>
</evidence>
<comment type="subcellular location">
    <subcellularLocation>
        <location evidence="2">Cytoplasm</location>
    </subcellularLocation>
    <subcellularLocation>
        <location evidence="1">Nucleus</location>
    </subcellularLocation>
</comment>
<evidence type="ECO:0000256" key="4">
    <source>
        <dbReference type="ARBA" id="ARBA00022821"/>
    </source>
</evidence>
<sequence>MAKKDSSRHGLVDTMLSDSRWRALAPLCCSLSMAANHSPSSPFLRHHSADSAVFAFPASWSSDDWILPGARSHFGETDVDAALFPSIKSVGNDAAAAVNGAFLRFFKNLLEISPLSTEVQRAASEKKQIVFAGHSSGGSIAVLATIWFLEQNRKFNISHGQADPFCITFGTPLVGDGVFVHALQREDWARLFLHFVMLGDIVPRCLMSPLSNLDEEFQGILHFLCPKPMHFSSKPAVSSPVTFYRTVLRNALSISNHQACFLMGCTNPLLEVLTGFVKFTPYRPFGTYAFHSSDDDKLIYLKNSNSILHLLFYFFQRDPGQDVEEIAQRSLEEHLLYEVRIKRLFDSQNTVSMHSLDAIPLSFSDALNEEAQSLETLLKEIDLSSEARLHLHAAAEWENQRLKNQAKVDSNYNKIQESLNFLKEYRATCELRGRGYYDTFKLQKDVEDFNTNVKRLELAGLWDEIVEMLRRYELPDGFDGRKEWVNLGTQYRRLVEPLDIANYYRHSKNEDTGPYMVKGRPKRYRYTQRWLEHAERAPASSSVESCFWASVEELCIETGDNKPFPEVKTRVLELEQEVLRWVNEGKLGRDVFLSDSTFAKWWMTLPLQHRLGSCIAKFMSVEDMLGKSNQ</sequence>